<dbReference type="GO" id="GO:0000981">
    <property type="term" value="F:DNA-binding transcription factor activity, RNA polymerase II-specific"/>
    <property type="evidence" value="ECO:0007669"/>
    <property type="project" value="InterPro"/>
</dbReference>
<dbReference type="VEuPathDB" id="FungiDB:CJJ09_003145"/>
<keyword evidence="4" id="KW-0804">Transcription</keyword>
<name>A0A0L0P7Z0_CANAR</name>
<dbReference type="AlphaFoldDB" id="A0A0L0P7Z0"/>
<evidence type="ECO:0000256" key="4">
    <source>
        <dbReference type="ARBA" id="ARBA00023163"/>
    </source>
</evidence>
<dbReference type="CDD" id="cd00067">
    <property type="entry name" value="GAL4"/>
    <property type="match status" value="1"/>
</dbReference>
<dbReference type="GO" id="GO:0000976">
    <property type="term" value="F:transcription cis-regulatory region binding"/>
    <property type="evidence" value="ECO:0007669"/>
    <property type="project" value="TreeGrafter"/>
</dbReference>
<gene>
    <name evidence="7" type="ORF">QG37_00282</name>
</gene>
<accession>A0A0L0P7Z0</accession>
<keyword evidence="3" id="KW-0238">DNA-binding</keyword>
<evidence type="ECO:0000259" key="6">
    <source>
        <dbReference type="PROSITE" id="PS50048"/>
    </source>
</evidence>
<feature type="domain" description="Zn(2)-C6 fungal-type" evidence="6">
    <location>
        <begin position="26"/>
        <end position="59"/>
    </location>
</feature>
<dbReference type="InterPro" id="IPR051089">
    <property type="entry name" value="prtT"/>
</dbReference>
<dbReference type="GO" id="GO:0008270">
    <property type="term" value="F:zinc ion binding"/>
    <property type="evidence" value="ECO:0007669"/>
    <property type="project" value="InterPro"/>
</dbReference>
<dbReference type="PANTHER" id="PTHR31845">
    <property type="entry name" value="FINGER DOMAIN PROTEIN, PUTATIVE-RELATED"/>
    <property type="match status" value="1"/>
</dbReference>
<dbReference type="GO" id="GO:0005634">
    <property type="term" value="C:nucleus"/>
    <property type="evidence" value="ECO:0007669"/>
    <property type="project" value="UniProtKB-SubCell"/>
</dbReference>
<comment type="caution">
    <text evidence="7">The sequence shown here is derived from an EMBL/GenBank/DDBJ whole genome shotgun (WGS) entry which is preliminary data.</text>
</comment>
<protein>
    <recommendedName>
        <fullName evidence="6">Zn(2)-C6 fungal-type domain-containing protein</fullName>
    </recommendedName>
</protein>
<dbReference type="PROSITE" id="PS50048">
    <property type="entry name" value="ZN2_CY6_FUNGAL_2"/>
    <property type="match status" value="1"/>
</dbReference>
<dbReference type="PANTHER" id="PTHR31845:SF6">
    <property type="entry name" value="TRANSCRIPTION FACTOR SEF1-RELATED"/>
    <property type="match status" value="1"/>
</dbReference>
<comment type="subcellular location">
    <subcellularLocation>
        <location evidence="1">Nucleus</location>
    </subcellularLocation>
</comment>
<keyword evidence="5" id="KW-0539">Nucleus</keyword>
<dbReference type="Pfam" id="PF00172">
    <property type="entry name" value="Zn_clus"/>
    <property type="match status" value="1"/>
</dbReference>
<sequence length="635" mass="73529">MVSIVMQHRRLAMPAKPLLGTKVTKLCRVCRQNKTKCDAAARRPLPCTYCSKKNIKCVFDVAKPSKRSYDLTEKLVCEVQELHSKLDRIVEKKATLVSQFLRRSAPSTPATPLDMMGVLVSSDSDSDASDSSIPNYIDPIPTLSLSNSFAIHSNLAYEPWTISYDRALFLLNNFREHFLPYLPVLPDLFFENPDLHEIHKQSDLLFWSIIVTSLLNQNLPDEYRTLARHVQNLVVVSCWFNTPRSLYALVTLLILTTWPLPDDRSPKVQSNISVKYISLMKSLSLQFGLHKLDFISEFSKKTDLQVAKKPDVNDIMRARIYKFVNINSNYWLVFLGLSNSNFNGFHQDYIINKAANIDIFNKDRYQDTDNFINLLLKVSLIQLKMNESMNDVVESANKMSKLIHLNMFEKILDDFCKDKTTPLVKDNMIAISLEYSKLQLYVYYFSTVDISLEEYRDIVYRAIRCCSSILAFFSKSFGHFKNFCQIPIHYRFGIELASLVLLDIHSSPLLRLIEDYAFVKTTFLETYRIISSCTGDRLTSTNRLLKIIMKFDQCDKSKLLALKSKQGSFFLIEKMSNYLISGLHYELIWHVYQTEKYGYDEENTDINWNLFGLRPEIPQHQEIMNYVQDSTSIFA</sequence>
<evidence type="ECO:0000256" key="1">
    <source>
        <dbReference type="ARBA" id="ARBA00004123"/>
    </source>
</evidence>
<dbReference type="SUPFAM" id="SSF57701">
    <property type="entry name" value="Zn2/Cys6 DNA-binding domain"/>
    <property type="match status" value="1"/>
</dbReference>
<dbReference type="Proteomes" id="UP000037122">
    <property type="component" value="Unassembled WGS sequence"/>
</dbReference>
<reference evidence="8" key="1">
    <citation type="journal article" date="2015" name="BMC Genomics">
        <title>Draft genome of a commonly misdiagnosed multidrug resistant pathogen Candida auris.</title>
        <authorList>
            <person name="Chatterjee S."/>
            <person name="Alampalli S.V."/>
            <person name="Nageshan R.K."/>
            <person name="Chettiar S.T."/>
            <person name="Joshi S."/>
            <person name="Tatu U.S."/>
        </authorList>
    </citation>
    <scope>NUCLEOTIDE SEQUENCE [LARGE SCALE GENOMIC DNA]</scope>
    <source>
        <strain evidence="8">6684</strain>
    </source>
</reference>
<proteinExistence type="predicted"/>
<keyword evidence="2" id="KW-0805">Transcription regulation</keyword>
<evidence type="ECO:0000313" key="8">
    <source>
        <dbReference type="Proteomes" id="UP000037122"/>
    </source>
</evidence>
<dbReference type="VEuPathDB" id="FungiDB:QG37_00282"/>
<evidence type="ECO:0000256" key="5">
    <source>
        <dbReference type="ARBA" id="ARBA00023242"/>
    </source>
</evidence>
<evidence type="ECO:0000313" key="7">
    <source>
        <dbReference type="EMBL" id="KNE02477.1"/>
    </source>
</evidence>
<dbReference type="EMBL" id="LGST01000003">
    <property type="protein sequence ID" value="KNE02477.1"/>
    <property type="molecule type" value="Genomic_DNA"/>
</dbReference>
<dbReference type="VEuPathDB" id="FungiDB:B9J08_002057"/>
<evidence type="ECO:0000256" key="2">
    <source>
        <dbReference type="ARBA" id="ARBA00023015"/>
    </source>
</evidence>
<dbReference type="InterPro" id="IPR001138">
    <property type="entry name" value="Zn2Cys6_DnaBD"/>
</dbReference>
<organism evidence="7 8">
    <name type="scientific">Candidozyma auris</name>
    <name type="common">Yeast</name>
    <name type="synonym">Candida auris</name>
    <dbReference type="NCBI Taxonomy" id="498019"/>
    <lineage>
        <taxon>Eukaryota</taxon>
        <taxon>Fungi</taxon>
        <taxon>Dikarya</taxon>
        <taxon>Ascomycota</taxon>
        <taxon>Saccharomycotina</taxon>
        <taxon>Pichiomycetes</taxon>
        <taxon>Metschnikowiaceae</taxon>
        <taxon>Candidozyma</taxon>
    </lineage>
</organism>
<dbReference type="Gene3D" id="4.10.240.10">
    <property type="entry name" value="Zn(2)-C6 fungal-type DNA-binding domain"/>
    <property type="match status" value="1"/>
</dbReference>
<dbReference type="VEuPathDB" id="FungiDB:CJI96_0002731"/>
<dbReference type="VEuPathDB" id="FungiDB:CJI97_002248"/>
<evidence type="ECO:0000256" key="3">
    <source>
        <dbReference type="ARBA" id="ARBA00023125"/>
    </source>
</evidence>
<dbReference type="InterPro" id="IPR036864">
    <property type="entry name" value="Zn2-C6_fun-type_DNA-bd_sf"/>
</dbReference>
<dbReference type="VEuPathDB" id="FungiDB:CJJ07_000175"/>